<evidence type="ECO:0000256" key="2">
    <source>
        <dbReference type="ARBA" id="ARBA00022618"/>
    </source>
</evidence>
<evidence type="ECO:0000259" key="7">
    <source>
        <dbReference type="SMART" id="SM00842"/>
    </source>
</evidence>
<dbReference type="GO" id="GO:0032153">
    <property type="term" value="C:cell division site"/>
    <property type="evidence" value="ECO:0007669"/>
    <property type="project" value="UniProtKB-UniRule"/>
</dbReference>
<dbReference type="InterPro" id="IPR020823">
    <property type="entry name" value="Cell_div_FtsA"/>
</dbReference>
<dbReference type="SMART" id="SM00842">
    <property type="entry name" value="FtsA"/>
    <property type="match status" value="1"/>
</dbReference>
<comment type="subcellular location">
    <subcellularLocation>
        <location evidence="5">Cell membrane</location>
        <topology evidence="5">Peripheral membrane protein</topology>
        <orientation evidence="5">Cytoplasmic side</orientation>
    </subcellularLocation>
    <text evidence="5">Localizes to the Z ring in an FtsZ-dependent manner. Targeted to the membrane through a conserved C-terminal amphipathic helix.</text>
</comment>
<dbReference type="InterPro" id="IPR003494">
    <property type="entry name" value="SHS2_FtsA"/>
</dbReference>
<comment type="function">
    <text evidence="5 6">Cell division protein that is involved in the assembly of the Z ring. May serve as a membrane anchor for the Z ring.</text>
</comment>
<dbReference type="InterPro" id="IPR043129">
    <property type="entry name" value="ATPase_NBD"/>
</dbReference>
<feature type="domain" description="SHS2" evidence="7">
    <location>
        <begin position="10"/>
        <end position="196"/>
    </location>
</feature>
<dbReference type="Pfam" id="PF02491">
    <property type="entry name" value="SHS2_FTSA"/>
    <property type="match status" value="1"/>
</dbReference>
<reference evidence="8" key="2">
    <citation type="submission" date="2022-06" db="EMBL/GenBank/DDBJ databases">
        <title>Thermospira aquatica gen. nov., sp. nov.</title>
        <authorList>
            <person name="Ben Ali Gam Z."/>
            <person name="Labat M."/>
        </authorList>
    </citation>
    <scope>NUCLEOTIDE SEQUENCE</scope>
    <source>
        <strain evidence="8">F1F22</strain>
    </source>
</reference>
<dbReference type="Pfam" id="PF14450">
    <property type="entry name" value="FtsA"/>
    <property type="match status" value="1"/>
</dbReference>
<dbReference type="GO" id="GO:0043093">
    <property type="term" value="P:FtsZ-dependent cytokinesis"/>
    <property type="evidence" value="ECO:0007669"/>
    <property type="project" value="UniProtKB-UniRule"/>
</dbReference>
<dbReference type="SUPFAM" id="SSF53067">
    <property type="entry name" value="Actin-like ATPase domain"/>
    <property type="match status" value="2"/>
</dbReference>
<dbReference type="EMBL" id="CP073355">
    <property type="protein sequence ID" value="URA10019.1"/>
    <property type="molecule type" value="Genomic_DNA"/>
</dbReference>
<comment type="similarity">
    <text evidence="5 6">Belongs to the FtsA/MreB family.</text>
</comment>
<keyword evidence="9" id="KW-1185">Reference proteome</keyword>
<dbReference type="PANTHER" id="PTHR32432:SF4">
    <property type="entry name" value="CELL DIVISION PROTEIN FTSA"/>
    <property type="match status" value="1"/>
</dbReference>
<proteinExistence type="inferred from homology"/>
<evidence type="ECO:0000256" key="1">
    <source>
        <dbReference type="ARBA" id="ARBA00022475"/>
    </source>
</evidence>
<dbReference type="KEGG" id="taqu:KDW03_11135"/>
<evidence type="ECO:0000256" key="6">
    <source>
        <dbReference type="PIRNR" id="PIRNR003101"/>
    </source>
</evidence>
<protein>
    <recommendedName>
        <fullName evidence="5 6">Cell division protein FtsA</fullName>
    </recommendedName>
</protein>
<evidence type="ECO:0000256" key="4">
    <source>
        <dbReference type="ARBA" id="ARBA00023306"/>
    </source>
</evidence>
<dbReference type="InterPro" id="IPR050696">
    <property type="entry name" value="FtsA/MreB"/>
</dbReference>
<dbReference type="Proteomes" id="UP001056539">
    <property type="component" value="Chromosome"/>
</dbReference>
<dbReference type="GO" id="GO:0009898">
    <property type="term" value="C:cytoplasmic side of plasma membrane"/>
    <property type="evidence" value="ECO:0007669"/>
    <property type="project" value="UniProtKB-UniRule"/>
</dbReference>
<keyword evidence="1 5" id="KW-1003">Cell membrane</keyword>
<dbReference type="HAMAP" id="MF_02033">
    <property type="entry name" value="FtsA"/>
    <property type="match status" value="1"/>
</dbReference>
<keyword evidence="2 5" id="KW-0132">Cell division</keyword>
<keyword evidence="3 5" id="KW-0472">Membrane</keyword>
<dbReference type="AlphaFoldDB" id="A0AAX3BCJ6"/>
<evidence type="ECO:0000313" key="9">
    <source>
        <dbReference type="Proteomes" id="UP001056539"/>
    </source>
</evidence>
<organism evidence="8 9">
    <name type="scientific">Thermospira aquatica</name>
    <dbReference type="NCBI Taxonomy" id="2828656"/>
    <lineage>
        <taxon>Bacteria</taxon>
        <taxon>Pseudomonadati</taxon>
        <taxon>Spirochaetota</taxon>
        <taxon>Spirochaetia</taxon>
        <taxon>Brevinematales</taxon>
        <taxon>Thermospiraceae</taxon>
        <taxon>Thermospira</taxon>
    </lineage>
</organism>
<reference evidence="8" key="1">
    <citation type="submission" date="2021-04" db="EMBL/GenBank/DDBJ databases">
        <authorList>
            <person name="Postec A."/>
        </authorList>
    </citation>
    <scope>NUCLEOTIDE SEQUENCE</scope>
    <source>
        <strain evidence="8">F1F22</strain>
    </source>
</reference>
<dbReference type="CDD" id="cd24048">
    <property type="entry name" value="ASKHA_NBD_FtsA"/>
    <property type="match status" value="1"/>
</dbReference>
<evidence type="ECO:0000313" key="8">
    <source>
        <dbReference type="EMBL" id="URA10019.1"/>
    </source>
</evidence>
<evidence type="ECO:0000256" key="3">
    <source>
        <dbReference type="ARBA" id="ARBA00023136"/>
    </source>
</evidence>
<dbReference type="Gene3D" id="3.30.1490.110">
    <property type="match status" value="1"/>
</dbReference>
<dbReference type="RefSeq" id="WP_271435149.1">
    <property type="nucleotide sequence ID" value="NZ_CP073355.1"/>
</dbReference>
<dbReference type="Gene3D" id="3.30.420.40">
    <property type="match status" value="1"/>
</dbReference>
<gene>
    <name evidence="5 8" type="primary">ftsA</name>
    <name evidence="8" type="ORF">KDW03_11135</name>
</gene>
<dbReference type="PIRSF" id="PIRSF003101">
    <property type="entry name" value="FtsA"/>
    <property type="match status" value="1"/>
</dbReference>
<dbReference type="PANTHER" id="PTHR32432">
    <property type="entry name" value="CELL DIVISION PROTEIN FTSA-RELATED"/>
    <property type="match status" value="1"/>
</dbReference>
<keyword evidence="4 5" id="KW-0131">Cell cycle</keyword>
<name>A0AAX3BCJ6_9SPIR</name>
<dbReference type="NCBIfam" id="TIGR01174">
    <property type="entry name" value="ftsA"/>
    <property type="match status" value="1"/>
</dbReference>
<accession>A0AAX3BCJ6</accession>
<comment type="subunit">
    <text evidence="5">Self-interacts. Interacts with FtsZ.</text>
</comment>
<sequence>MATNNLSSIVVGLDIGTTKVCTVIGRIEQDLEIIGVSTVPSTGLRRGVVIDIEETARSIASSVQKAEIQAGETVQGVYIGISGGHIEGITSRGVVAISEKNREITEADVKRVIDAATAIVLPVDRDVIHVIPQEFIVDSEEGIRDPVGMSASRLEAVVHIVTAATTSLNNTLKAVKKAGCEVQDIVLQPLAASRAIVSDEERDMGVLVIDIGGGTTDYVIFKEGSLRDTGILALGGNHITNDVAYGLKTSFAVAEEVKKAFGCAIADYVDEDEVIEVPSVGRNLPRMESKRLLAEIIQPRIEEILSLVYQSVAEDYSLDGLLGGVILTGGVSLTPYITELASEIFNMPVRVGRPLGVRGLRDMVDSPIYSTAVGLCLYAMDHAPRLGATDYKDEEKNINSLVERLKEWVKEFF</sequence>
<evidence type="ECO:0000256" key="5">
    <source>
        <dbReference type="HAMAP-Rule" id="MF_02033"/>
    </source>
</evidence>